<protein>
    <submittedName>
        <fullName evidence="6">Transcriptional regulator, LysR family</fullName>
    </submittedName>
</protein>
<dbReference type="KEGG" id="cyn:Cyan7425_2935"/>
<dbReference type="HOGENOM" id="CLU_039613_6_0_3"/>
<gene>
    <name evidence="6" type="ordered locus">Cyan7425_2935</name>
</gene>
<dbReference type="STRING" id="395961.Cyan7425_2935"/>
<dbReference type="PRINTS" id="PR00039">
    <property type="entry name" value="HTHLYSR"/>
</dbReference>
<dbReference type="PANTHER" id="PTHR30419">
    <property type="entry name" value="HTH-TYPE TRANSCRIPTIONAL REGULATOR YBHD"/>
    <property type="match status" value="1"/>
</dbReference>
<evidence type="ECO:0000256" key="1">
    <source>
        <dbReference type="ARBA" id="ARBA00009437"/>
    </source>
</evidence>
<dbReference type="Pfam" id="PF03466">
    <property type="entry name" value="LysR_substrate"/>
    <property type="match status" value="1"/>
</dbReference>
<dbReference type="PROSITE" id="PS50931">
    <property type="entry name" value="HTH_LYSR"/>
    <property type="match status" value="1"/>
</dbReference>
<comment type="similarity">
    <text evidence="1">Belongs to the LysR transcriptional regulatory family.</text>
</comment>
<keyword evidence="4" id="KW-0804">Transcription</keyword>
<organism evidence="6">
    <name type="scientific">Cyanothece sp. (strain PCC 7425 / ATCC 29141)</name>
    <dbReference type="NCBI Taxonomy" id="395961"/>
    <lineage>
        <taxon>Bacteria</taxon>
        <taxon>Bacillati</taxon>
        <taxon>Cyanobacteriota</taxon>
        <taxon>Cyanophyceae</taxon>
        <taxon>Gomontiellales</taxon>
        <taxon>Cyanothecaceae</taxon>
        <taxon>Cyanothece</taxon>
    </lineage>
</organism>
<proteinExistence type="inferred from homology"/>
<sequence>MKLSQLQALVAVAELGNFSEAALQLDLSQPTISHAIATLEEELGVSLCSRGRHGAVLTPAGERIVLHARQALHHLELIQKEANLQRGLQGGQVRVASFRSVATHVLPQTIAQVRDRYPAINVTIIERPDYLDVEQCVRSGRAEIGITYLPTSDEFEAWELLRDEYVALLPPGADRKGTTLSWDDLAAYPLLQLPCLPCARKLHHHLQQVAPHLHTASDIQEDSTIVSMVRQGLGAAILPRLAAEPIPPELVVHSLPDPCERIIGVVVLAQALHIPAVFAFLEQLKQVDLSRLAPGLFQMSEVRS</sequence>
<dbReference type="InterPro" id="IPR050950">
    <property type="entry name" value="HTH-type_LysR_regulators"/>
</dbReference>
<evidence type="ECO:0000313" key="6">
    <source>
        <dbReference type="EMBL" id="ACL45275.1"/>
    </source>
</evidence>
<dbReference type="EMBL" id="CP001344">
    <property type="protein sequence ID" value="ACL45275.1"/>
    <property type="molecule type" value="Genomic_DNA"/>
</dbReference>
<evidence type="ECO:0000256" key="2">
    <source>
        <dbReference type="ARBA" id="ARBA00023015"/>
    </source>
</evidence>
<dbReference type="InterPro" id="IPR000847">
    <property type="entry name" value="LysR_HTH_N"/>
</dbReference>
<dbReference type="InterPro" id="IPR036390">
    <property type="entry name" value="WH_DNA-bd_sf"/>
</dbReference>
<evidence type="ECO:0000256" key="3">
    <source>
        <dbReference type="ARBA" id="ARBA00023125"/>
    </source>
</evidence>
<dbReference type="GO" id="GO:0003677">
    <property type="term" value="F:DNA binding"/>
    <property type="evidence" value="ECO:0007669"/>
    <property type="project" value="UniProtKB-KW"/>
</dbReference>
<keyword evidence="3" id="KW-0238">DNA-binding</keyword>
<dbReference type="FunFam" id="1.10.10.10:FF:000001">
    <property type="entry name" value="LysR family transcriptional regulator"/>
    <property type="match status" value="1"/>
</dbReference>
<dbReference type="Gene3D" id="3.40.190.10">
    <property type="entry name" value="Periplasmic binding protein-like II"/>
    <property type="match status" value="2"/>
</dbReference>
<dbReference type="AlphaFoldDB" id="B8HL43"/>
<keyword evidence="2" id="KW-0805">Transcription regulation</keyword>
<reference evidence="6" key="1">
    <citation type="submission" date="2009-01" db="EMBL/GenBank/DDBJ databases">
        <title>Complete sequence of chromosome Cyanothece sp. PCC 7425.</title>
        <authorList>
            <consortium name="US DOE Joint Genome Institute"/>
            <person name="Lucas S."/>
            <person name="Copeland A."/>
            <person name="Lapidus A."/>
            <person name="Glavina del Rio T."/>
            <person name="Dalin E."/>
            <person name="Tice H."/>
            <person name="Bruce D."/>
            <person name="Goodwin L."/>
            <person name="Pitluck S."/>
            <person name="Sims D."/>
            <person name="Meineke L."/>
            <person name="Brettin T."/>
            <person name="Detter J.C."/>
            <person name="Han C."/>
            <person name="Larimer F."/>
            <person name="Land M."/>
            <person name="Hauser L."/>
            <person name="Kyrpides N."/>
            <person name="Ovchinnikova G."/>
            <person name="Liberton M."/>
            <person name="Stoeckel J."/>
            <person name="Banerjee A."/>
            <person name="Singh A."/>
            <person name="Page L."/>
            <person name="Sato H."/>
            <person name="Zhao L."/>
            <person name="Sherman L."/>
            <person name="Pakrasi H."/>
            <person name="Richardson P."/>
        </authorList>
    </citation>
    <scope>NUCLEOTIDE SEQUENCE</scope>
    <source>
        <strain evidence="6">PCC 7425</strain>
    </source>
</reference>
<dbReference type="Pfam" id="PF00126">
    <property type="entry name" value="HTH_1"/>
    <property type="match status" value="1"/>
</dbReference>
<evidence type="ECO:0000256" key="4">
    <source>
        <dbReference type="ARBA" id="ARBA00023163"/>
    </source>
</evidence>
<name>B8HL43_CYAP4</name>
<dbReference type="GO" id="GO:0005829">
    <property type="term" value="C:cytosol"/>
    <property type="evidence" value="ECO:0007669"/>
    <property type="project" value="TreeGrafter"/>
</dbReference>
<dbReference type="CDD" id="cd05466">
    <property type="entry name" value="PBP2_LTTR_substrate"/>
    <property type="match status" value="1"/>
</dbReference>
<dbReference type="Gene3D" id="1.10.10.10">
    <property type="entry name" value="Winged helix-like DNA-binding domain superfamily/Winged helix DNA-binding domain"/>
    <property type="match status" value="1"/>
</dbReference>
<feature type="domain" description="HTH lysR-type" evidence="5">
    <location>
        <begin position="1"/>
        <end position="58"/>
    </location>
</feature>
<dbReference type="OrthoDB" id="63123at2"/>
<accession>B8HL43</accession>
<dbReference type="GO" id="GO:0003700">
    <property type="term" value="F:DNA-binding transcription factor activity"/>
    <property type="evidence" value="ECO:0007669"/>
    <property type="project" value="InterPro"/>
</dbReference>
<dbReference type="eggNOG" id="COG0583">
    <property type="taxonomic scope" value="Bacteria"/>
</dbReference>
<dbReference type="InterPro" id="IPR036388">
    <property type="entry name" value="WH-like_DNA-bd_sf"/>
</dbReference>
<dbReference type="SUPFAM" id="SSF53850">
    <property type="entry name" value="Periplasmic binding protein-like II"/>
    <property type="match status" value="1"/>
</dbReference>
<dbReference type="InterPro" id="IPR005119">
    <property type="entry name" value="LysR_subst-bd"/>
</dbReference>
<evidence type="ECO:0000259" key="5">
    <source>
        <dbReference type="PROSITE" id="PS50931"/>
    </source>
</evidence>
<dbReference type="SUPFAM" id="SSF46785">
    <property type="entry name" value="Winged helix' DNA-binding domain"/>
    <property type="match status" value="1"/>
</dbReference>